<protein>
    <submittedName>
        <fullName evidence="1">Uncharacterized protein</fullName>
    </submittedName>
</protein>
<dbReference type="AlphaFoldDB" id="A0A1F6BDU6"/>
<gene>
    <name evidence="1" type="ORF">A2363_01260</name>
</gene>
<dbReference type="Proteomes" id="UP000176186">
    <property type="component" value="Unassembled WGS sequence"/>
</dbReference>
<accession>A0A1F6BDU6</accession>
<dbReference type="STRING" id="1798401.A2363_01260"/>
<evidence type="ECO:0000313" key="2">
    <source>
        <dbReference type="Proteomes" id="UP000176186"/>
    </source>
</evidence>
<sequence>MKNPYENMRSDIQQVSEEVFAQRHDVRNWLANTWNIRGRGPLWFKEARALSQSIPDGLPIGYTCNGWERNGAPHDPNIIFVPGSSPPVLIIERGVPTAHTLLQTALAIGAPHHWDVHMLTQYPERWPPEYNEFSRPQLLRMYDGHHAEHKVVELNGRAHYGHKRERSLFIIDDLLKFLRHGMDNQRHRDNYIDLLNNAGNPRYGGGHVLVIAIMQEKDDKEVKRLLYGKYMGRFPNVIYGPAPQDPFDQFQVVQPGSETFYIPIAY</sequence>
<proteinExistence type="predicted"/>
<evidence type="ECO:0000313" key="1">
    <source>
        <dbReference type="EMBL" id="OGG35114.1"/>
    </source>
</evidence>
<organism evidence="1 2">
    <name type="scientific">Candidatus Gottesmanbacteria bacterium RIFOXYB1_FULL_47_11</name>
    <dbReference type="NCBI Taxonomy" id="1798401"/>
    <lineage>
        <taxon>Bacteria</taxon>
        <taxon>Candidatus Gottesmaniibacteriota</taxon>
    </lineage>
</organism>
<reference evidence="1 2" key="1">
    <citation type="journal article" date="2016" name="Nat. Commun.">
        <title>Thousands of microbial genomes shed light on interconnected biogeochemical processes in an aquifer system.</title>
        <authorList>
            <person name="Anantharaman K."/>
            <person name="Brown C.T."/>
            <person name="Hug L.A."/>
            <person name="Sharon I."/>
            <person name="Castelle C.J."/>
            <person name="Probst A.J."/>
            <person name="Thomas B.C."/>
            <person name="Singh A."/>
            <person name="Wilkins M.J."/>
            <person name="Karaoz U."/>
            <person name="Brodie E.L."/>
            <person name="Williams K.H."/>
            <person name="Hubbard S.S."/>
            <person name="Banfield J.F."/>
        </authorList>
    </citation>
    <scope>NUCLEOTIDE SEQUENCE [LARGE SCALE GENOMIC DNA]</scope>
</reference>
<name>A0A1F6BDU6_9BACT</name>
<dbReference type="EMBL" id="MFKE01000018">
    <property type="protein sequence ID" value="OGG35114.1"/>
    <property type="molecule type" value="Genomic_DNA"/>
</dbReference>
<comment type="caution">
    <text evidence="1">The sequence shown here is derived from an EMBL/GenBank/DDBJ whole genome shotgun (WGS) entry which is preliminary data.</text>
</comment>